<name>A0ABU3K5Y2_9BACT</name>
<dbReference type="Gene3D" id="2.40.70.10">
    <property type="entry name" value="Acid Proteases"/>
    <property type="match status" value="1"/>
</dbReference>
<keyword evidence="3" id="KW-0378">Hydrolase</keyword>
<comment type="caution">
    <text evidence="3">The sequence shown here is derived from an EMBL/GenBank/DDBJ whole genome shotgun (WGS) entry which is preliminary data.</text>
</comment>
<accession>A0ABU3K5Y2</accession>
<dbReference type="PANTHER" id="PTHR38037">
    <property type="entry name" value="ZN_PROTEASE DOMAIN-CONTAINING PROTEIN"/>
    <property type="match status" value="1"/>
</dbReference>
<dbReference type="Proteomes" id="UP001250932">
    <property type="component" value="Unassembled WGS sequence"/>
</dbReference>
<dbReference type="InterPro" id="IPR021109">
    <property type="entry name" value="Peptidase_aspartic_dom_sf"/>
</dbReference>
<proteinExistence type="predicted"/>
<keyword evidence="3" id="KW-0645">Protease</keyword>
<evidence type="ECO:0000313" key="4">
    <source>
        <dbReference type="Proteomes" id="UP001250932"/>
    </source>
</evidence>
<feature type="domain" description="Retropepsin-like aspartic endopeptidase" evidence="2">
    <location>
        <begin position="21"/>
        <end position="155"/>
    </location>
</feature>
<dbReference type="GO" id="GO:0008233">
    <property type="term" value="F:peptidase activity"/>
    <property type="evidence" value="ECO:0007669"/>
    <property type="project" value="UniProtKB-KW"/>
</dbReference>
<evidence type="ECO:0000256" key="1">
    <source>
        <dbReference type="SAM" id="MobiDB-lite"/>
    </source>
</evidence>
<protein>
    <submittedName>
        <fullName evidence="3">ATP-dependent zinc protease</fullName>
    </submittedName>
</protein>
<dbReference type="RefSeq" id="WP_313832101.1">
    <property type="nucleotide sequence ID" value="NZ_JAQOUE010000001.1"/>
</dbReference>
<keyword evidence="4" id="KW-1185">Reference proteome</keyword>
<evidence type="ECO:0000259" key="2">
    <source>
        <dbReference type="Pfam" id="PF05618"/>
    </source>
</evidence>
<dbReference type="EMBL" id="JAQOUE010000001">
    <property type="protein sequence ID" value="MDT7041753.1"/>
    <property type="molecule type" value="Genomic_DNA"/>
</dbReference>
<dbReference type="InterPro" id="IPR008503">
    <property type="entry name" value="Asp_endopeptidase"/>
</dbReference>
<gene>
    <name evidence="3" type="ORF">PPG34_05275</name>
</gene>
<dbReference type="GO" id="GO:0006508">
    <property type="term" value="P:proteolysis"/>
    <property type="evidence" value="ECO:0007669"/>
    <property type="project" value="UniProtKB-KW"/>
</dbReference>
<dbReference type="PANTHER" id="PTHR38037:SF1">
    <property type="entry name" value="ATP-DEPENDENT ZINC PROTEASE DOMAIN-CONTAINING PROTEIN-RELATED"/>
    <property type="match status" value="1"/>
</dbReference>
<dbReference type="Pfam" id="PF05618">
    <property type="entry name" value="Zn_protease"/>
    <property type="match status" value="1"/>
</dbReference>
<organism evidence="3 4">
    <name type="scientific">Candidatus Nitronereus thalassa</name>
    <dbReference type="NCBI Taxonomy" id="3020898"/>
    <lineage>
        <taxon>Bacteria</taxon>
        <taxon>Pseudomonadati</taxon>
        <taxon>Nitrospirota</taxon>
        <taxon>Nitrospiria</taxon>
        <taxon>Nitrospirales</taxon>
        <taxon>Nitrospiraceae</taxon>
        <taxon>Candidatus Nitronereus</taxon>
    </lineage>
</organism>
<reference evidence="3 4" key="1">
    <citation type="journal article" date="2023" name="ISME J.">
        <title>Cultivation and genomic characterization of novel and ubiquitous marine nitrite-oxidizing bacteria from the Nitrospirales.</title>
        <authorList>
            <person name="Mueller A.J."/>
            <person name="Daebeler A."/>
            <person name="Herbold C.W."/>
            <person name="Kirkegaard R.H."/>
            <person name="Daims H."/>
        </authorList>
    </citation>
    <scope>NUCLEOTIDE SEQUENCE [LARGE SCALE GENOMIC DNA]</scope>
    <source>
        <strain evidence="3 4">EB</strain>
    </source>
</reference>
<feature type="region of interest" description="Disordered" evidence="1">
    <location>
        <begin position="156"/>
        <end position="178"/>
    </location>
</feature>
<feature type="compositionally biased region" description="Basic and acidic residues" evidence="1">
    <location>
        <begin position="166"/>
        <end position="178"/>
    </location>
</feature>
<dbReference type="SUPFAM" id="SSF50630">
    <property type="entry name" value="Acid proteases"/>
    <property type="match status" value="1"/>
</dbReference>
<sequence>MSKSVKRLKKKDALQPPLETIGWREWLALPDLGVEFIKTKVDTGARTSALHAFDIEPFKKNGQDWIRFTLHPIQRNDKIEQACSCKIKGSRFVTNSGGIEEKRFVIVTPITIGHQTWPIEVTLTNRDEMGFRMLLGRTALRKRFLVDPAKSYCQGHPGEPKITITHPEHQSYGKDEEE</sequence>
<evidence type="ECO:0000313" key="3">
    <source>
        <dbReference type="EMBL" id="MDT7041753.1"/>
    </source>
</evidence>